<evidence type="ECO:0000256" key="8">
    <source>
        <dbReference type="PROSITE-ProRule" id="PRU10059"/>
    </source>
</evidence>
<dbReference type="InterPro" id="IPR018221">
    <property type="entry name" value="Glyco_hydro_9_His_AS"/>
</dbReference>
<sequence>MRTLLWRGYPVFKVADNYKWKCTFVNSDGGHVENYKISEKKVTMEMKGSYGLGKYVAFVVVALSWTDLVTITDGFTSAEYASRLEKSLQFYDIQRAGKLPSWQQLKWRGDSALEDGSAEKIQPPSSLISFVDDNFVHVDLSGGYYDAGDNVEFGFPLAYTIGLLAWNVVEFGSNLQRAGQRQNILNNIRWGTDYLLKAYTSSEVLWVQVGDPNSDHQCWERPEDIDTPRTAYKVDSSHPGSDVAAETAAAFAAASVAFRRVDYAYSTTFTQREEAQIFNFADKYRGKYSDSLAGVVCPYYRSYSGYQDELVWGAAWLYKAMNAFSWDNKYAGAQVLVTQAVLSGTQGLQSYKDRADGYICAVLPSSISQSSQTSYTPGGLLFHSGQSNMQYVTTAAFLLTAYSKYLSAAKSTVNCQGALVTPAQLSSTAKKQVDYILGSNPKGQSYMVGFGKTYPTRVHHRAASLPSVGSHPQKIQCSEGFNYYNSNNPNPNVCTGAIVGGPDQSDNFDDDRTNFAQTEPTTYINAPIIGVLAVLTTANSTPVTDITCDWSQWYMSGFVTDVVPSF</sequence>
<reference evidence="13" key="3">
    <citation type="submission" date="2020-12" db="UniProtKB">
        <authorList>
            <consortium name="EnsemblPlants"/>
        </authorList>
    </citation>
    <scope>IDENTIFICATION</scope>
</reference>
<organism evidence="12">
    <name type="scientific">Physcomitrium patens</name>
    <name type="common">Spreading-leaved earth moss</name>
    <name type="synonym">Physcomitrella patens</name>
    <dbReference type="NCBI Taxonomy" id="3218"/>
    <lineage>
        <taxon>Eukaryota</taxon>
        <taxon>Viridiplantae</taxon>
        <taxon>Streptophyta</taxon>
        <taxon>Embryophyta</taxon>
        <taxon>Bryophyta</taxon>
        <taxon>Bryophytina</taxon>
        <taxon>Bryopsida</taxon>
        <taxon>Funariidae</taxon>
        <taxon>Funariales</taxon>
        <taxon>Funariaceae</taxon>
        <taxon>Physcomitrium</taxon>
    </lineage>
</organism>
<evidence type="ECO:0000256" key="2">
    <source>
        <dbReference type="ARBA" id="ARBA00007072"/>
    </source>
</evidence>
<dbReference type="InterPro" id="IPR008928">
    <property type="entry name" value="6-hairpin_glycosidase_sf"/>
</dbReference>
<comment type="similarity">
    <text evidence="2 8 10">Belongs to the glycosyl hydrolase 9 (cellulase E) family.</text>
</comment>
<dbReference type="GO" id="GO:0008810">
    <property type="term" value="F:cellulase activity"/>
    <property type="evidence" value="ECO:0007669"/>
    <property type="project" value="UniProtKB-EC"/>
</dbReference>
<dbReference type="STRING" id="3218.A0A2K1IPE4"/>
<evidence type="ECO:0000256" key="4">
    <source>
        <dbReference type="ARBA" id="ARBA00023001"/>
    </source>
</evidence>
<accession>A0A2K1IPE4</accession>
<evidence type="ECO:0000313" key="13">
    <source>
        <dbReference type="EnsemblPlants" id="Pp3c22_23000V3.1"/>
    </source>
</evidence>
<dbReference type="AlphaFoldDB" id="A0A2K1IPE4"/>
<dbReference type="InterPro" id="IPR012341">
    <property type="entry name" value="6hp_glycosidase-like_sf"/>
</dbReference>
<reference evidence="12 14" key="1">
    <citation type="journal article" date="2008" name="Science">
        <title>The Physcomitrella genome reveals evolutionary insights into the conquest of land by plants.</title>
        <authorList>
            <person name="Rensing S."/>
            <person name="Lang D."/>
            <person name="Zimmer A."/>
            <person name="Terry A."/>
            <person name="Salamov A."/>
            <person name="Shapiro H."/>
            <person name="Nishiyama T."/>
            <person name="Perroud P.-F."/>
            <person name="Lindquist E."/>
            <person name="Kamisugi Y."/>
            <person name="Tanahashi T."/>
            <person name="Sakakibara K."/>
            <person name="Fujita T."/>
            <person name="Oishi K."/>
            <person name="Shin-I T."/>
            <person name="Kuroki Y."/>
            <person name="Toyoda A."/>
            <person name="Suzuki Y."/>
            <person name="Hashimoto A."/>
            <person name="Yamaguchi K."/>
            <person name="Sugano A."/>
            <person name="Kohara Y."/>
            <person name="Fujiyama A."/>
            <person name="Anterola A."/>
            <person name="Aoki S."/>
            <person name="Ashton N."/>
            <person name="Barbazuk W.B."/>
            <person name="Barker E."/>
            <person name="Bennetzen J."/>
            <person name="Bezanilla M."/>
            <person name="Blankenship R."/>
            <person name="Cho S.H."/>
            <person name="Dutcher S."/>
            <person name="Estelle M."/>
            <person name="Fawcett J.A."/>
            <person name="Gundlach H."/>
            <person name="Hanada K."/>
            <person name="Heyl A."/>
            <person name="Hicks K.A."/>
            <person name="Hugh J."/>
            <person name="Lohr M."/>
            <person name="Mayer K."/>
            <person name="Melkozernov A."/>
            <person name="Murata T."/>
            <person name="Nelson D."/>
            <person name="Pils B."/>
            <person name="Prigge M."/>
            <person name="Reiss B."/>
            <person name="Renner T."/>
            <person name="Rombauts S."/>
            <person name="Rushton P."/>
            <person name="Sanderfoot A."/>
            <person name="Schween G."/>
            <person name="Shiu S.-H."/>
            <person name="Stueber K."/>
            <person name="Theodoulou F.L."/>
            <person name="Tu H."/>
            <person name="Van de Peer Y."/>
            <person name="Verrier P.J."/>
            <person name="Waters E."/>
            <person name="Wood A."/>
            <person name="Yang L."/>
            <person name="Cove D."/>
            <person name="Cuming A."/>
            <person name="Hasebe M."/>
            <person name="Lucas S."/>
            <person name="Mishler D.B."/>
            <person name="Reski R."/>
            <person name="Grigoriev I."/>
            <person name="Quatrano R.S."/>
            <person name="Boore J.L."/>
        </authorList>
    </citation>
    <scope>NUCLEOTIDE SEQUENCE [LARGE SCALE GENOMIC DNA]</scope>
    <source>
        <strain evidence="13 14">cv. Gransden 2004</strain>
    </source>
</reference>
<proteinExistence type="inferred from homology"/>
<dbReference type="InterPro" id="IPR001701">
    <property type="entry name" value="Glyco_hydro_9"/>
</dbReference>
<keyword evidence="7 8" id="KW-0624">Polysaccharide degradation</keyword>
<dbReference type="Gene3D" id="1.50.10.10">
    <property type="match status" value="2"/>
</dbReference>
<evidence type="ECO:0000256" key="3">
    <source>
        <dbReference type="ARBA" id="ARBA00022801"/>
    </source>
</evidence>
<evidence type="ECO:0000256" key="6">
    <source>
        <dbReference type="ARBA" id="ARBA00023295"/>
    </source>
</evidence>
<dbReference type="EC" id="3.2.1.4" evidence="10"/>
<evidence type="ECO:0000313" key="14">
    <source>
        <dbReference type="Proteomes" id="UP000006727"/>
    </source>
</evidence>
<dbReference type="Gramene" id="Pp3c22_23000V3.1">
    <property type="protein sequence ID" value="Pp3c22_23000V3.1"/>
    <property type="gene ID" value="Pp3c22_23000"/>
</dbReference>
<protein>
    <recommendedName>
        <fullName evidence="10">Endoglucanase</fullName>
        <ecNumber evidence="10">3.2.1.4</ecNumber>
    </recommendedName>
</protein>
<dbReference type="SUPFAM" id="SSF48208">
    <property type="entry name" value="Six-hairpin glycosidases"/>
    <property type="match status" value="1"/>
</dbReference>
<dbReference type="EMBL" id="ABEU02000022">
    <property type="protein sequence ID" value="PNR31144.1"/>
    <property type="molecule type" value="Genomic_DNA"/>
</dbReference>
<evidence type="ECO:0000256" key="7">
    <source>
        <dbReference type="ARBA" id="ARBA00023326"/>
    </source>
</evidence>
<dbReference type="GO" id="GO:0030245">
    <property type="term" value="P:cellulose catabolic process"/>
    <property type="evidence" value="ECO:0007669"/>
    <property type="project" value="UniProtKB-KW"/>
</dbReference>
<name>A0A2K1IPE4_PHYPA</name>
<evidence type="ECO:0000256" key="10">
    <source>
        <dbReference type="RuleBase" id="RU361166"/>
    </source>
</evidence>
<evidence type="ECO:0000256" key="9">
    <source>
        <dbReference type="PROSITE-ProRule" id="PRU10060"/>
    </source>
</evidence>
<evidence type="ECO:0000256" key="1">
    <source>
        <dbReference type="ARBA" id="ARBA00000966"/>
    </source>
</evidence>
<dbReference type="Proteomes" id="UP000006727">
    <property type="component" value="Chromosome 22"/>
</dbReference>
<feature type="active site" evidence="9">
    <location>
        <position position="519"/>
    </location>
</feature>
<keyword evidence="4 10" id="KW-0136">Cellulose degradation</keyword>
<dbReference type="InterPro" id="IPR033126">
    <property type="entry name" value="Glyco_hydro_9_Asp/Glu_AS"/>
</dbReference>
<dbReference type="PROSITE" id="PS00698">
    <property type="entry name" value="GH9_3"/>
    <property type="match status" value="1"/>
</dbReference>
<feature type="active site" evidence="8">
    <location>
        <position position="459"/>
    </location>
</feature>
<evidence type="ECO:0000259" key="11">
    <source>
        <dbReference type="Pfam" id="PF00759"/>
    </source>
</evidence>
<evidence type="ECO:0000313" key="12">
    <source>
        <dbReference type="EMBL" id="PNR31144.1"/>
    </source>
</evidence>
<feature type="domain" description="Glycoside hydrolase family 9" evidence="11">
    <location>
        <begin position="80"/>
        <end position="532"/>
    </location>
</feature>
<dbReference type="FunCoup" id="A0A2K1IPE4">
    <property type="interactions" value="440"/>
</dbReference>
<keyword evidence="3 8" id="KW-0378">Hydrolase</keyword>
<reference evidence="12 14" key="2">
    <citation type="journal article" date="2018" name="Plant J.">
        <title>The Physcomitrella patens chromosome-scale assembly reveals moss genome structure and evolution.</title>
        <authorList>
            <person name="Lang D."/>
            <person name="Ullrich K.K."/>
            <person name="Murat F."/>
            <person name="Fuchs J."/>
            <person name="Jenkins J."/>
            <person name="Haas F.B."/>
            <person name="Piednoel M."/>
            <person name="Gundlach H."/>
            <person name="Van Bel M."/>
            <person name="Meyberg R."/>
            <person name="Vives C."/>
            <person name="Morata J."/>
            <person name="Symeonidi A."/>
            <person name="Hiss M."/>
            <person name="Muchero W."/>
            <person name="Kamisugi Y."/>
            <person name="Saleh O."/>
            <person name="Blanc G."/>
            <person name="Decker E.L."/>
            <person name="van Gessel N."/>
            <person name="Grimwood J."/>
            <person name="Hayes R.D."/>
            <person name="Graham S.W."/>
            <person name="Gunter L.E."/>
            <person name="McDaniel S.F."/>
            <person name="Hoernstein S.N.W."/>
            <person name="Larsson A."/>
            <person name="Li F.W."/>
            <person name="Perroud P.F."/>
            <person name="Phillips J."/>
            <person name="Ranjan P."/>
            <person name="Rokshar D.S."/>
            <person name="Rothfels C.J."/>
            <person name="Schneider L."/>
            <person name="Shu S."/>
            <person name="Stevenson D.W."/>
            <person name="Thummler F."/>
            <person name="Tillich M."/>
            <person name="Villarreal Aguilar J.C."/>
            <person name="Widiez T."/>
            <person name="Wong G.K."/>
            <person name="Wymore A."/>
            <person name="Zhang Y."/>
            <person name="Zimmer A.D."/>
            <person name="Quatrano R.S."/>
            <person name="Mayer K.F.X."/>
            <person name="Goodstein D."/>
            <person name="Casacuberta J.M."/>
            <person name="Vandepoele K."/>
            <person name="Reski R."/>
            <person name="Cuming A.C."/>
            <person name="Tuskan G.A."/>
            <person name="Maumus F."/>
            <person name="Salse J."/>
            <person name="Schmutz J."/>
            <person name="Rensing S.A."/>
        </authorList>
    </citation>
    <scope>NUCLEOTIDE SEQUENCE [LARGE SCALE GENOMIC DNA]</scope>
    <source>
        <strain evidence="13 14">cv. Gransden 2004</strain>
    </source>
</reference>
<evidence type="ECO:0000256" key="5">
    <source>
        <dbReference type="ARBA" id="ARBA00023277"/>
    </source>
</evidence>
<keyword evidence="14" id="KW-1185">Reference proteome</keyword>
<keyword evidence="6 8" id="KW-0326">Glycosidase</keyword>
<gene>
    <name evidence="12" type="ORF">PHYPA_027461</name>
</gene>
<dbReference type="InParanoid" id="A0A2K1IPE4"/>
<dbReference type="PANTHER" id="PTHR22298">
    <property type="entry name" value="ENDO-1,4-BETA-GLUCANASE"/>
    <property type="match status" value="1"/>
</dbReference>
<dbReference type="Pfam" id="PF00759">
    <property type="entry name" value="Glyco_hydro_9"/>
    <property type="match status" value="1"/>
</dbReference>
<comment type="catalytic activity">
    <reaction evidence="1 10">
        <text>Endohydrolysis of (1-&gt;4)-beta-D-glucosidic linkages in cellulose, lichenin and cereal beta-D-glucans.</text>
        <dbReference type="EC" id="3.2.1.4"/>
    </reaction>
</comment>
<dbReference type="PROSITE" id="PS00592">
    <property type="entry name" value="GH9_2"/>
    <property type="match status" value="1"/>
</dbReference>
<dbReference type="EnsemblPlants" id="Pp3c22_23000V3.1">
    <property type="protein sequence ID" value="Pp3c22_23000V3.1"/>
    <property type="gene ID" value="Pp3c22_23000"/>
</dbReference>
<keyword evidence="5 8" id="KW-0119">Carbohydrate metabolism</keyword>
<feature type="active site" evidence="9">
    <location>
        <position position="510"/>
    </location>
</feature>
<dbReference type="PaxDb" id="3218-PP1S100_139V6.1"/>